<comment type="catalytic activity">
    <reaction evidence="7 9 10">
        <text>2-(2-carboxy-4-methylthiazol-5-yl)ethyl phosphate + 4-amino-2-methyl-5-(diphosphooxymethyl)pyrimidine + 2 H(+) = thiamine phosphate + CO2 + diphosphate</text>
        <dbReference type="Rhea" id="RHEA:47848"/>
        <dbReference type="ChEBI" id="CHEBI:15378"/>
        <dbReference type="ChEBI" id="CHEBI:16526"/>
        <dbReference type="ChEBI" id="CHEBI:33019"/>
        <dbReference type="ChEBI" id="CHEBI:37575"/>
        <dbReference type="ChEBI" id="CHEBI:57841"/>
        <dbReference type="ChEBI" id="CHEBI:62890"/>
        <dbReference type="EC" id="2.5.1.3"/>
    </reaction>
</comment>
<dbReference type="GO" id="GO:0000287">
    <property type="term" value="F:magnesium ion binding"/>
    <property type="evidence" value="ECO:0007669"/>
    <property type="project" value="UniProtKB-UniRule"/>
</dbReference>
<evidence type="ECO:0000256" key="9">
    <source>
        <dbReference type="HAMAP-Rule" id="MF_00097"/>
    </source>
</evidence>
<keyword evidence="4 9" id="KW-0460">Magnesium</keyword>
<evidence type="ECO:0000256" key="11">
    <source>
        <dbReference type="RuleBase" id="RU004253"/>
    </source>
</evidence>
<dbReference type="InterPro" id="IPR013785">
    <property type="entry name" value="Aldolase_TIM"/>
</dbReference>
<feature type="binding site" evidence="9">
    <location>
        <position position="71"/>
    </location>
    <ligand>
        <name>4-amino-2-methyl-5-(diphosphooxymethyl)pyrimidine</name>
        <dbReference type="ChEBI" id="CHEBI:57841"/>
    </ligand>
</feature>
<dbReference type="GO" id="GO:0009228">
    <property type="term" value="P:thiamine biosynthetic process"/>
    <property type="evidence" value="ECO:0007669"/>
    <property type="project" value="UniProtKB-KW"/>
</dbReference>
<evidence type="ECO:0000256" key="6">
    <source>
        <dbReference type="ARBA" id="ARBA00047334"/>
    </source>
</evidence>
<keyword evidence="5 9" id="KW-0784">Thiamine biosynthesis</keyword>
<dbReference type="PANTHER" id="PTHR20857">
    <property type="entry name" value="THIAMINE-PHOSPHATE PYROPHOSPHORYLASE"/>
    <property type="match status" value="1"/>
</dbReference>
<sequence length="208" mass="22263">MTPLPERGLYALTDAPLFSEGDPMGAVESAIRGGAAVVQYRDKGTDQERRLEEARALLAMCRSYGVPFLINDDVALARTIGADGVHIGKDDLPLPATREYLGKESIIGVSCYNAMANAERAQQDGADYVAFGRFFPSRTKPHAVPVTARQLQEFCQHIHLPVAAIGGITPENGASLLDAGASLLAVIHGVFGQPDVEIAARKYARLFA</sequence>
<accession>A0A450RUV7</accession>
<dbReference type="GO" id="GO:0009229">
    <property type="term" value="P:thiamine diphosphate biosynthetic process"/>
    <property type="evidence" value="ECO:0007669"/>
    <property type="project" value="UniProtKB-UniRule"/>
</dbReference>
<dbReference type="EMBL" id="CAADEW010000002">
    <property type="protein sequence ID" value="VFJ42817.1"/>
    <property type="molecule type" value="Genomic_DNA"/>
</dbReference>
<proteinExistence type="inferred from homology"/>
<dbReference type="Pfam" id="PF02581">
    <property type="entry name" value="TMP-TENI"/>
    <property type="match status" value="1"/>
</dbReference>
<evidence type="ECO:0000256" key="3">
    <source>
        <dbReference type="ARBA" id="ARBA00022723"/>
    </source>
</evidence>
<evidence type="ECO:0000256" key="1">
    <source>
        <dbReference type="ARBA" id="ARBA00005165"/>
    </source>
</evidence>
<feature type="binding site" evidence="9">
    <location>
        <position position="110"/>
    </location>
    <ligand>
        <name>4-amino-2-methyl-5-(diphosphooxymethyl)pyrimidine</name>
        <dbReference type="ChEBI" id="CHEBI:57841"/>
    </ligand>
</feature>
<evidence type="ECO:0000256" key="4">
    <source>
        <dbReference type="ARBA" id="ARBA00022842"/>
    </source>
</evidence>
<evidence type="ECO:0000256" key="5">
    <source>
        <dbReference type="ARBA" id="ARBA00022977"/>
    </source>
</evidence>
<comment type="catalytic activity">
    <reaction evidence="8 9 10">
        <text>2-[(2R,5Z)-2-carboxy-4-methylthiazol-5(2H)-ylidene]ethyl phosphate + 4-amino-2-methyl-5-(diphosphooxymethyl)pyrimidine + 2 H(+) = thiamine phosphate + CO2 + diphosphate</text>
        <dbReference type="Rhea" id="RHEA:47844"/>
        <dbReference type="ChEBI" id="CHEBI:15378"/>
        <dbReference type="ChEBI" id="CHEBI:16526"/>
        <dbReference type="ChEBI" id="CHEBI:33019"/>
        <dbReference type="ChEBI" id="CHEBI:37575"/>
        <dbReference type="ChEBI" id="CHEBI:57841"/>
        <dbReference type="ChEBI" id="CHEBI:62899"/>
        <dbReference type="EC" id="2.5.1.3"/>
    </reaction>
</comment>
<comment type="pathway">
    <text evidence="1 9 11">Cofactor biosynthesis; thiamine diphosphate biosynthesis; thiamine phosphate from 4-amino-2-methyl-5-diphosphomethylpyrimidine and 4-methyl-5-(2-phosphoethyl)-thiazole: step 1/1.</text>
</comment>
<feature type="binding site" evidence="9">
    <location>
        <begin position="39"/>
        <end position="43"/>
    </location>
    <ligand>
        <name>4-amino-2-methyl-5-(diphosphooxymethyl)pyrimidine</name>
        <dbReference type="ChEBI" id="CHEBI:57841"/>
    </ligand>
</feature>
<feature type="binding site" evidence="9">
    <location>
        <position position="140"/>
    </location>
    <ligand>
        <name>4-amino-2-methyl-5-(diphosphooxymethyl)pyrimidine</name>
        <dbReference type="ChEBI" id="CHEBI:57841"/>
    </ligand>
</feature>
<evidence type="ECO:0000256" key="7">
    <source>
        <dbReference type="ARBA" id="ARBA00047851"/>
    </source>
</evidence>
<comment type="function">
    <text evidence="9">Condenses 4-methyl-5-(beta-hydroxyethyl)thiazole monophosphate (THZ-P) and 2-methyl-4-amino-5-hydroxymethyl pyrimidine pyrophosphate (HMP-PP) to form thiamine monophosphate (TMP).</text>
</comment>
<evidence type="ECO:0000256" key="2">
    <source>
        <dbReference type="ARBA" id="ARBA00022679"/>
    </source>
</evidence>
<dbReference type="EC" id="2.5.1.3" evidence="9"/>
<gene>
    <name evidence="9" type="primary">thiE</name>
    <name evidence="13" type="ORF">BECKFW1821A_GA0114235_1002100</name>
</gene>
<dbReference type="HAMAP" id="MF_00097">
    <property type="entry name" value="TMP_synthase"/>
    <property type="match status" value="1"/>
</dbReference>
<evidence type="ECO:0000256" key="10">
    <source>
        <dbReference type="RuleBase" id="RU003826"/>
    </source>
</evidence>
<dbReference type="UniPathway" id="UPA00060">
    <property type="reaction ID" value="UER00141"/>
</dbReference>
<feature type="binding site" evidence="9">
    <location>
        <begin position="137"/>
        <end position="139"/>
    </location>
    <ligand>
        <name>2-[(2R,5Z)-2-carboxy-4-methylthiazol-5(2H)-ylidene]ethyl phosphate</name>
        <dbReference type="ChEBI" id="CHEBI:62899"/>
    </ligand>
</feature>
<name>A0A450RUV7_9GAMM</name>
<dbReference type="NCBIfam" id="TIGR00693">
    <property type="entry name" value="thiE"/>
    <property type="match status" value="1"/>
</dbReference>
<organism evidence="13">
    <name type="scientific">Candidatus Kentrum sp. FW</name>
    <dbReference type="NCBI Taxonomy" id="2126338"/>
    <lineage>
        <taxon>Bacteria</taxon>
        <taxon>Pseudomonadati</taxon>
        <taxon>Pseudomonadota</taxon>
        <taxon>Gammaproteobacteria</taxon>
        <taxon>Candidatus Kentrum</taxon>
    </lineage>
</organism>
<comment type="caution">
    <text evidence="9">Lacks conserved residue(s) required for the propagation of feature annotation.</text>
</comment>
<comment type="cofactor">
    <cofactor evidence="9">
        <name>Mg(2+)</name>
        <dbReference type="ChEBI" id="CHEBI:18420"/>
    </cofactor>
    <text evidence="9">Binds 1 Mg(2+) ion per subunit.</text>
</comment>
<evidence type="ECO:0000256" key="8">
    <source>
        <dbReference type="ARBA" id="ARBA00047883"/>
    </source>
</evidence>
<dbReference type="InterPro" id="IPR034291">
    <property type="entry name" value="TMP_synthase"/>
</dbReference>
<dbReference type="AlphaFoldDB" id="A0A450RUV7"/>
<comment type="catalytic activity">
    <reaction evidence="6 9 10">
        <text>4-methyl-5-(2-phosphooxyethyl)-thiazole + 4-amino-2-methyl-5-(diphosphooxymethyl)pyrimidine + H(+) = thiamine phosphate + diphosphate</text>
        <dbReference type="Rhea" id="RHEA:22328"/>
        <dbReference type="ChEBI" id="CHEBI:15378"/>
        <dbReference type="ChEBI" id="CHEBI:33019"/>
        <dbReference type="ChEBI" id="CHEBI:37575"/>
        <dbReference type="ChEBI" id="CHEBI:57841"/>
        <dbReference type="ChEBI" id="CHEBI:58296"/>
        <dbReference type="EC" id="2.5.1.3"/>
    </reaction>
</comment>
<dbReference type="InterPro" id="IPR022998">
    <property type="entry name" value="ThiamineP_synth_TenI"/>
</dbReference>
<dbReference type="InterPro" id="IPR036206">
    <property type="entry name" value="ThiamineP_synth_sf"/>
</dbReference>
<evidence type="ECO:0000313" key="13">
    <source>
        <dbReference type="EMBL" id="VFJ42817.1"/>
    </source>
</evidence>
<keyword evidence="2 9" id="KW-0808">Transferase</keyword>
<dbReference type="SUPFAM" id="SSF51391">
    <property type="entry name" value="Thiamin phosphate synthase"/>
    <property type="match status" value="1"/>
</dbReference>
<protein>
    <recommendedName>
        <fullName evidence="9">Thiamine-phosphate synthase</fullName>
        <shortName evidence="9">TP synthase</shortName>
        <shortName evidence="9">TPS</shortName>
        <ecNumber evidence="9">2.5.1.3</ecNumber>
    </recommendedName>
    <alternativeName>
        <fullName evidence="9">Thiamine-phosphate pyrophosphorylase</fullName>
        <shortName evidence="9">TMP pyrophosphorylase</shortName>
        <shortName evidence="9">TMP-PPase</shortName>
    </alternativeName>
</protein>
<keyword evidence="3 9" id="KW-0479">Metal-binding</keyword>
<dbReference type="Gene3D" id="3.20.20.70">
    <property type="entry name" value="Aldolase class I"/>
    <property type="match status" value="1"/>
</dbReference>
<reference evidence="13" key="1">
    <citation type="submission" date="2019-02" db="EMBL/GenBank/DDBJ databases">
        <authorList>
            <person name="Gruber-Vodicka R. H."/>
            <person name="Seah K. B. B."/>
        </authorList>
    </citation>
    <scope>NUCLEOTIDE SEQUENCE</scope>
    <source>
        <strain evidence="13">BECK_BZ15</strain>
    </source>
</reference>
<dbReference type="PANTHER" id="PTHR20857:SF15">
    <property type="entry name" value="THIAMINE-PHOSPHATE SYNTHASE"/>
    <property type="match status" value="1"/>
</dbReference>
<feature type="binding site" evidence="9">
    <location>
        <position position="167"/>
    </location>
    <ligand>
        <name>2-[(2R,5Z)-2-carboxy-4-methylthiazol-5(2H)-ylidene]ethyl phosphate</name>
        <dbReference type="ChEBI" id="CHEBI:62899"/>
    </ligand>
</feature>
<dbReference type="GO" id="GO:0004789">
    <property type="term" value="F:thiamine-phosphate diphosphorylase activity"/>
    <property type="evidence" value="ECO:0007669"/>
    <property type="project" value="UniProtKB-UniRule"/>
</dbReference>
<dbReference type="GO" id="GO:0005737">
    <property type="term" value="C:cytoplasm"/>
    <property type="evidence" value="ECO:0007669"/>
    <property type="project" value="TreeGrafter"/>
</dbReference>
<feature type="domain" description="Thiamine phosphate synthase/TenI" evidence="12">
    <location>
        <begin position="9"/>
        <end position="190"/>
    </location>
</feature>
<feature type="binding site" evidence="9">
    <location>
        <position position="91"/>
    </location>
    <ligand>
        <name>Mg(2+)</name>
        <dbReference type="ChEBI" id="CHEBI:18420"/>
    </ligand>
</feature>
<evidence type="ECO:0000259" key="12">
    <source>
        <dbReference type="Pfam" id="PF02581"/>
    </source>
</evidence>
<feature type="binding site" evidence="9">
    <location>
        <position position="72"/>
    </location>
    <ligand>
        <name>Mg(2+)</name>
        <dbReference type="ChEBI" id="CHEBI:18420"/>
    </ligand>
</feature>
<comment type="similarity">
    <text evidence="9 10">Belongs to the thiamine-phosphate synthase family.</text>
</comment>
<dbReference type="CDD" id="cd00564">
    <property type="entry name" value="TMP_TenI"/>
    <property type="match status" value="1"/>
</dbReference>